<evidence type="ECO:0000256" key="1">
    <source>
        <dbReference type="ARBA" id="ARBA00004167"/>
    </source>
</evidence>
<evidence type="ECO:0008006" key="8">
    <source>
        <dbReference type="Google" id="ProtNLM"/>
    </source>
</evidence>
<keyword evidence="5" id="KW-0472">Membrane</keyword>
<dbReference type="GO" id="GO:0016757">
    <property type="term" value="F:glycosyltransferase activity"/>
    <property type="evidence" value="ECO:0007669"/>
    <property type="project" value="TreeGrafter"/>
</dbReference>
<dbReference type="EMBL" id="AZIL01000650">
    <property type="protein sequence ID" value="EWM26448.1"/>
    <property type="molecule type" value="Genomic_DNA"/>
</dbReference>
<gene>
    <name evidence="6" type="ORF">Naga_100144g6</name>
</gene>
<dbReference type="Pfam" id="PF13704">
    <property type="entry name" value="Glyco_tranf_2_4"/>
    <property type="match status" value="1"/>
</dbReference>
<keyword evidence="2 5" id="KW-0812">Transmembrane</keyword>
<evidence type="ECO:0000313" key="7">
    <source>
        <dbReference type="Proteomes" id="UP000019335"/>
    </source>
</evidence>
<evidence type="ECO:0000313" key="6">
    <source>
        <dbReference type="EMBL" id="EWM26448.1"/>
    </source>
</evidence>
<evidence type="ECO:0000256" key="3">
    <source>
        <dbReference type="ARBA" id="ARBA00022989"/>
    </source>
</evidence>
<keyword evidence="3 5" id="KW-1133">Transmembrane helix</keyword>
<proteinExistence type="predicted"/>
<name>W7TSH2_9STRA</name>
<keyword evidence="7" id="KW-1185">Reference proteome</keyword>
<dbReference type="Proteomes" id="UP000019335">
    <property type="component" value="Chromosome 9"/>
</dbReference>
<evidence type="ECO:0000256" key="2">
    <source>
        <dbReference type="ARBA" id="ARBA00022692"/>
    </source>
</evidence>
<evidence type="ECO:0000256" key="4">
    <source>
        <dbReference type="SAM" id="MobiDB-lite"/>
    </source>
</evidence>
<reference evidence="6 7" key="1">
    <citation type="journal article" date="2014" name="Mol. Plant">
        <title>Chromosome Scale Genome Assembly and Transcriptome Profiling of Nannochloropsis gaditana in Nitrogen Depletion.</title>
        <authorList>
            <person name="Corteggiani Carpinelli E."/>
            <person name="Telatin A."/>
            <person name="Vitulo N."/>
            <person name="Forcato C."/>
            <person name="D'Angelo M."/>
            <person name="Schiavon R."/>
            <person name="Vezzi A."/>
            <person name="Giacometti G.M."/>
            <person name="Morosinotto T."/>
            <person name="Valle G."/>
        </authorList>
    </citation>
    <scope>NUCLEOTIDE SEQUENCE [LARGE SCALE GENOMIC DNA]</scope>
    <source>
        <strain evidence="6 7">B-31</strain>
    </source>
</reference>
<organism evidence="6 7">
    <name type="scientific">Nannochloropsis gaditana</name>
    <dbReference type="NCBI Taxonomy" id="72520"/>
    <lineage>
        <taxon>Eukaryota</taxon>
        <taxon>Sar</taxon>
        <taxon>Stramenopiles</taxon>
        <taxon>Ochrophyta</taxon>
        <taxon>Eustigmatophyceae</taxon>
        <taxon>Eustigmatales</taxon>
        <taxon>Monodopsidaceae</taxon>
        <taxon>Nannochloropsis</taxon>
    </lineage>
</organism>
<feature type="region of interest" description="Disordered" evidence="4">
    <location>
        <begin position="458"/>
        <end position="481"/>
    </location>
</feature>
<comment type="subcellular location">
    <subcellularLocation>
        <location evidence="1">Membrane</location>
        <topology evidence="1">Single-pass membrane protein</topology>
    </subcellularLocation>
</comment>
<dbReference type="OrthoDB" id="184500at2759"/>
<feature type="transmembrane region" description="Helical" evidence="5">
    <location>
        <begin position="26"/>
        <end position="51"/>
    </location>
</feature>
<dbReference type="PANTHER" id="PTHR21461:SF69">
    <property type="entry name" value="GLYCOSYLTRANSFERASE FAMILY 92 PROTEIN"/>
    <property type="match status" value="1"/>
</dbReference>
<comment type="caution">
    <text evidence="6">The sequence shown here is derived from an EMBL/GenBank/DDBJ whole genome shotgun (WGS) entry which is preliminary data.</text>
</comment>
<dbReference type="PANTHER" id="PTHR21461">
    <property type="entry name" value="GLYCOSYLTRANSFERASE FAMILY 92 PROTEIN"/>
    <property type="match status" value="1"/>
</dbReference>
<dbReference type="GO" id="GO:0005737">
    <property type="term" value="C:cytoplasm"/>
    <property type="evidence" value="ECO:0007669"/>
    <property type="project" value="TreeGrafter"/>
</dbReference>
<protein>
    <recommendedName>
        <fullName evidence="8">Glycosyltransferase family 92 protein</fullName>
    </recommendedName>
</protein>
<feature type="compositionally biased region" description="Basic and acidic residues" evidence="4">
    <location>
        <begin position="458"/>
        <end position="470"/>
    </location>
</feature>
<dbReference type="AlphaFoldDB" id="W7TSH2"/>
<sequence length="488" mass="55310">MPCVLGPMLPNKLTCPRSFCGHGRCLYILAASSIVALVGVLSFVTIFPTFVSPPSMSSLLASSVTNLPNSSIPSSQPHKLCILTRVRNTPRSLAEWLEYHHLLGVGHFFLVDDCSDDEGRTAWVLDTYHRLGLLSAYNASHVTQWGCKQSTSSIWKTMLARFGYKGRVNAGCEYTCGENRVPDEGRLFSFLYHQMLAYAGSGRNHGCEWTGVFDVDEYLTIQAQEVAGIDLLTFPASLPFALSRLLDARTQENLPVYRLPWVVMGSDGYEKRNPSEGLVIESSSQGSYEPWMLKTLARTDVIRDWQFSHWPMIREMRGDDPWQVPEPFKTLKEYVERLWSGADEGRTYFLHAMEDPGGTTPPGAGMEEIACSAPVSSLYLKHYFYRSYEEWEAHRGASFLKSDGGENTHFYHLRAKWEEGENPDVFRASCRNAYQHNFTVNIMTPLVRQTLAFRRRQWGERQDARGKDDGETNATAWRPFPPVEAWVL</sequence>
<evidence type="ECO:0000256" key="5">
    <source>
        <dbReference type="SAM" id="Phobius"/>
    </source>
</evidence>
<dbReference type="GO" id="GO:0016020">
    <property type="term" value="C:membrane"/>
    <property type="evidence" value="ECO:0007669"/>
    <property type="project" value="UniProtKB-SubCell"/>
</dbReference>
<accession>W7TSH2</accession>